<comment type="similarity">
    <text evidence="1 2">Belongs to the UPF0178 family.</text>
</comment>
<gene>
    <name evidence="3" type="ORF">A2074_08380</name>
</gene>
<name>A0A1F2US23_9ACTN</name>
<dbReference type="PANTHER" id="PTHR35146:SF1">
    <property type="entry name" value="UPF0178 PROTEIN YAII"/>
    <property type="match status" value="1"/>
</dbReference>
<dbReference type="Proteomes" id="UP000178086">
    <property type="component" value="Unassembled WGS sequence"/>
</dbReference>
<evidence type="ECO:0000256" key="1">
    <source>
        <dbReference type="ARBA" id="ARBA00008522"/>
    </source>
</evidence>
<protein>
    <recommendedName>
        <fullName evidence="2">UPF0178 protein A2074_08380</fullName>
    </recommendedName>
</protein>
<dbReference type="Pfam" id="PF02639">
    <property type="entry name" value="DUF188"/>
    <property type="match status" value="1"/>
</dbReference>
<accession>A0A1F2US23</accession>
<dbReference type="AlphaFoldDB" id="A0A1F2US23"/>
<comment type="caution">
    <text evidence="3">The sequence shown here is derived from an EMBL/GenBank/DDBJ whole genome shotgun (WGS) entry which is preliminary data.</text>
</comment>
<evidence type="ECO:0000313" key="4">
    <source>
        <dbReference type="Proteomes" id="UP000178086"/>
    </source>
</evidence>
<dbReference type="HAMAP" id="MF_00489">
    <property type="entry name" value="UPF0178"/>
    <property type="match status" value="1"/>
</dbReference>
<reference evidence="3 4" key="1">
    <citation type="journal article" date="2016" name="Nat. Commun.">
        <title>Thousands of microbial genomes shed light on interconnected biogeochemical processes in an aquifer system.</title>
        <authorList>
            <person name="Anantharaman K."/>
            <person name="Brown C.T."/>
            <person name="Hug L.A."/>
            <person name="Sharon I."/>
            <person name="Castelle C.J."/>
            <person name="Probst A.J."/>
            <person name="Thomas B.C."/>
            <person name="Singh A."/>
            <person name="Wilkins M.J."/>
            <person name="Karaoz U."/>
            <person name="Brodie E.L."/>
            <person name="Williams K.H."/>
            <person name="Hubbard S.S."/>
            <person name="Banfield J.F."/>
        </authorList>
    </citation>
    <scope>NUCLEOTIDE SEQUENCE [LARGE SCALE GENOMIC DNA]</scope>
</reference>
<dbReference type="EMBL" id="MELI01000008">
    <property type="protein sequence ID" value="OFW35748.1"/>
    <property type="molecule type" value="Genomic_DNA"/>
</dbReference>
<dbReference type="InterPro" id="IPR003791">
    <property type="entry name" value="UPF0178"/>
</dbReference>
<evidence type="ECO:0000256" key="2">
    <source>
        <dbReference type="HAMAP-Rule" id="MF_00489"/>
    </source>
</evidence>
<organism evidence="3 4">
    <name type="scientific">Candidatus Aquicultor primus</name>
    <dbReference type="NCBI Taxonomy" id="1797195"/>
    <lineage>
        <taxon>Bacteria</taxon>
        <taxon>Bacillati</taxon>
        <taxon>Actinomycetota</taxon>
        <taxon>Candidatus Aquicultoria</taxon>
        <taxon>Candidatus Aquicultorales</taxon>
        <taxon>Candidatus Aquicultoraceae</taxon>
        <taxon>Candidatus Aquicultor</taxon>
    </lineage>
</organism>
<sequence length="151" mass="16617">MRVIVDADACPAISNIIKVARACGAQVLLVGNETQNLRRFKDVKNVTIEEVASARDAADFAIMLSVRADEVVITNDIGLAAMVLAKGAHAISPRGSFYNNATIEQELFIRHVKQKVRRAGGRTKGPSRYIEDDRERLVEGLKKILCKRKDG</sequence>
<proteinExistence type="inferred from homology"/>
<dbReference type="NCBIfam" id="NF001095">
    <property type="entry name" value="PRK00124.1"/>
    <property type="match status" value="1"/>
</dbReference>
<evidence type="ECO:0000313" key="3">
    <source>
        <dbReference type="EMBL" id="OFW35748.1"/>
    </source>
</evidence>
<dbReference type="PANTHER" id="PTHR35146">
    <property type="entry name" value="UPF0178 PROTEIN YAII"/>
    <property type="match status" value="1"/>
</dbReference>